<gene>
    <name evidence="1" type="ORF">JY572_18030</name>
</gene>
<name>A0ABX7NHI1_9BACT</name>
<accession>A0ABX7NHI1</accession>
<evidence type="ECO:0000313" key="2">
    <source>
        <dbReference type="Proteomes" id="UP000663090"/>
    </source>
</evidence>
<protein>
    <submittedName>
        <fullName evidence="1">Uncharacterized protein</fullName>
    </submittedName>
</protein>
<sequence length="71" mass="7723">MPVERMAGSTSLVDVMDRVLDRGLRWDDTLRAAALQDSSEDSAARVVVTFLEVWTNDSPHPGDTPRPSPGA</sequence>
<keyword evidence="2" id="KW-1185">Reference proteome</keyword>
<dbReference type="EMBL" id="CP071091">
    <property type="protein sequence ID" value="QSQ17814.1"/>
    <property type="molecule type" value="Genomic_DNA"/>
</dbReference>
<evidence type="ECO:0000313" key="1">
    <source>
        <dbReference type="EMBL" id="QSQ17814.1"/>
    </source>
</evidence>
<proteinExistence type="predicted"/>
<reference evidence="1 2" key="1">
    <citation type="submission" date="2021-02" db="EMBL/GenBank/DDBJ databases">
        <title>De Novo genome assembly of isolated myxobacteria.</title>
        <authorList>
            <person name="Stevens D.C."/>
        </authorList>
    </citation>
    <scope>NUCLEOTIDE SEQUENCE [LARGE SCALE GENOMIC DNA]</scope>
    <source>
        <strain evidence="1 2">SCHIC003</strain>
    </source>
</reference>
<dbReference type="Proteomes" id="UP000663090">
    <property type="component" value="Chromosome"/>
</dbReference>
<organism evidence="1 2">
    <name type="scientific">Myxococcus landrumensis</name>
    <dbReference type="NCBI Taxonomy" id="2813577"/>
    <lineage>
        <taxon>Bacteria</taxon>
        <taxon>Pseudomonadati</taxon>
        <taxon>Myxococcota</taxon>
        <taxon>Myxococcia</taxon>
        <taxon>Myxococcales</taxon>
        <taxon>Cystobacterineae</taxon>
        <taxon>Myxococcaceae</taxon>
        <taxon>Myxococcus</taxon>
    </lineage>
</organism>